<evidence type="ECO:0000259" key="1">
    <source>
        <dbReference type="Pfam" id="PF05688"/>
    </source>
</evidence>
<dbReference type="Proteomes" id="UP000591803">
    <property type="component" value="Unassembled WGS sequence"/>
</dbReference>
<gene>
    <name evidence="3" type="ORF">HV077_20580</name>
</gene>
<accession>A0A7W3HAP9</accession>
<dbReference type="EMBL" id="JABXRI010000001">
    <property type="protein sequence ID" value="MBA8064730.1"/>
    <property type="molecule type" value="Genomic_DNA"/>
</dbReference>
<feature type="domain" description="Bacterial Immunoglobulin-like 21" evidence="1">
    <location>
        <begin position="1036"/>
        <end position="1146"/>
    </location>
</feature>
<feature type="domain" description="Bacterial Immunoglobulin-like 21" evidence="1">
    <location>
        <begin position="759"/>
        <end position="870"/>
    </location>
</feature>
<feature type="domain" description="InvasinE Adhesion" evidence="2">
    <location>
        <begin position="606"/>
        <end position="733"/>
    </location>
</feature>
<evidence type="ECO:0000313" key="3">
    <source>
        <dbReference type="EMBL" id="MBA8064730.1"/>
    </source>
</evidence>
<reference evidence="3 4" key="1">
    <citation type="submission" date="2020-06" db="EMBL/GenBank/DDBJ databases">
        <title>REHAB project genomes.</title>
        <authorList>
            <person name="Shaw L.P."/>
        </authorList>
    </citation>
    <scope>NUCLEOTIDE SEQUENCE [LARGE SCALE GENOMIC DNA]</scope>
    <source>
        <strain evidence="3 4">RHBSTW-00116</strain>
    </source>
</reference>
<feature type="domain" description="InvasinE Adhesion" evidence="2">
    <location>
        <begin position="1721"/>
        <end position="1859"/>
    </location>
</feature>
<dbReference type="Gene3D" id="2.60.40.10">
    <property type="entry name" value="Immunoglobulins"/>
    <property type="match status" value="2"/>
</dbReference>
<proteinExistence type="predicted"/>
<protein>
    <recommendedName>
        <fullName evidence="5">RatA-like protein</fullName>
    </recommendedName>
</protein>
<feature type="domain" description="InvasinE Adhesion" evidence="2">
    <location>
        <begin position="330"/>
        <end position="460"/>
    </location>
</feature>
<feature type="domain" description="InvasinE Adhesion" evidence="2">
    <location>
        <begin position="2293"/>
        <end position="2431"/>
    </location>
</feature>
<dbReference type="InterPro" id="IPR013783">
    <property type="entry name" value="Ig-like_fold"/>
</dbReference>
<feature type="domain" description="Bacterial Immunoglobulin-like 21" evidence="1">
    <location>
        <begin position="490"/>
        <end position="603"/>
    </location>
</feature>
<evidence type="ECO:0000259" key="2">
    <source>
        <dbReference type="Pfam" id="PF05689"/>
    </source>
</evidence>
<feature type="domain" description="Bacterial Immunoglobulin-like 21" evidence="1">
    <location>
        <begin position="2174"/>
        <end position="2290"/>
    </location>
</feature>
<evidence type="ECO:0000313" key="4">
    <source>
        <dbReference type="Proteomes" id="UP000591803"/>
    </source>
</evidence>
<organism evidence="3 4">
    <name type="scientific">Citrobacter freundii</name>
    <dbReference type="NCBI Taxonomy" id="546"/>
    <lineage>
        <taxon>Bacteria</taxon>
        <taxon>Pseudomonadati</taxon>
        <taxon>Pseudomonadota</taxon>
        <taxon>Gammaproteobacteria</taxon>
        <taxon>Enterobacterales</taxon>
        <taxon>Enterobacteriaceae</taxon>
        <taxon>Citrobacter</taxon>
        <taxon>Citrobacter freundii complex</taxon>
    </lineage>
</organism>
<comment type="caution">
    <text evidence="3">The sequence shown here is derived from an EMBL/GenBank/DDBJ whole genome shotgun (WGS) entry which is preliminary data.</text>
</comment>
<feature type="domain" description="Bacterial Immunoglobulin-like 21" evidence="1">
    <location>
        <begin position="224"/>
        <end position="326"/>
    </location>
</feature>
<feature type="domain" description="Bacterial Immunoglobulin-like 21" evidence="1">
    <location>
        <begin position="1605"/>
        <end position="1718"/>
    </location>
</feature>
<feature type="domain" description="Bacterial Immunoglobulin-like 21" evidence="1">
    <location>
        <begin position="1314"/>
        <end position="1420"/>
    </location>
</feature>
<dbReference type="Pfam" id="PF05688">
    <property type="entry name" value="BIg21"/>
    <property type="match status" value="9"/>
</dbReference>
<feature type="domain" description="InvasinE Adhesion" evidence="2">
    <location>
        <begin position="1149"/>
        <end position="1285"/>
    </location>
</feature>
<feature type="domain" description="Bacterial Immunoglobulin-like 21" evidence="1">
    <location>
        <begin position="2460"/>
        <end position="2579"/>
    </location>
</feature>
<feature type="domain" description="InvasinE Adhesion" evidence="2">
    <location>
        <begin position="874"/>
        <end position="1004"/>
    </location>
</feature>
<dbReference type="InterPro" id="IPR008541">
    <property type="entry name" value="InvE_AD"/>
</dbReference>
<evidence type="ECO:0008006" key="5">
    <source>
        <dbReference type="Google" id="ProtNLM"/>
    </source>
</evidence>
<name>A0A7W3HAP9_CITFR</name>
<dbReference type="Pfam" id="PF05689">
    <property type="entry name" value="InvE_AD"/>
    <property type="match status" value="9"/>
</dbReference>
<feature type="domain" description="InvasinE Adhesion" evidence="2">
    <location>
        <begin position="2582"/>
        <end position="2714"/>
    </location>
</feature>
<dbReference type="SUPFAM" id="SSF49373">
    <property type="entry name" value="Invasin/intimin cell-adhesion fragments"/>
    <property type="match status" value="1"/>
</dbReference>
<dbReference type="InterPro" id="IPR008964">
    <property type="entry name" value="Invasin/intimin_cell_adhesion"/>
</dbReference>
<sequence length="2716" mass="286281">MDGSLRREGISHFLLIMLLMFSSFSAPVSGALKSGTWQEVNTSTDAINGTVPLADGVTIPVYQGSIQLKLDETNTINFSAMPRDFNTDDTASALQLVNPLDTEGDIFAVPPVRWEEKTPNVALTWADAATPDEPLNPQPVANQTFCAQNMAGKNYVIWPKIENDDSSTPAVLYLQTITGTPFSNATTLLEQKIPVTITAAAGDPVKVTADNYNETLKAAKVNVGGSITLAVTTHDCQGNAVGNTAFVITRGDALNRQNTVNNTAPVHVGDTELTTTTTEYHGTTDANGNASVVITQANGPGVKTPLTVSPANATTLKASVDVIFTTLTSPDSTNANMWGHMAETSSADVEGETYTFTRPKLAAEAEGTSGTVSANNETWALFNWSGADEHCDILPDARQLMGLKIARGDLANQLGWPVAGTNEYWSSSAGTLATNHLGVNMFSRRVVEEPDTTTSVVSCVDKASPDVTPALTLTLDNMDSSLNAAKVPVGDSISMRITITDKETGSALPYRYFDLFVGDEQNRKGQTNTEAQAEGAKYGWDDNPVLVGIEGSGTPNHYHGITDANGQLSLELTQNNGAGVLTPLRVVLADGTESTANVIFTVVTSPDVTQARMWGHMQGVVEAGNIYKRPLLAGEATANTSSTVENHEDWATFNSVTAATAQCGVGQVPGQVILDALYSAHSGNAMLTNYGWPTASHSYISADTDGTQTAHVNLANGTDAMFSGTEPNYLSCSGNELVTQLDVSMNGDANLRQAVAKVGEQTTMTVHSVNALNGLVVPNAAFTVTMAHGKNRSGLTAGYIDATDGTLVMGGESFGSSQASMMYQGMTDDSGNATLIIEQPQGVGLLTQLSIVPVNSLITTPIARSVKFTVPTSPDTANAEMWGHMADTVTADGLTFERPKLATEVTATRTQEEDNETWARITHTDAAGSTGAGGCAANRLPRADQLSALYNANSSGSMHNVQGWPVAQSYWSATFASETTWKMMSLASGAESTGGNASVYTSCLASDNPVASTITIEAVTPAQWSDIVQAAKVKKGDTLALKVTVKDASGNPLPGVPFVLSRGDGYTRQGSKHIAGSGDGIVSPVVIDGESLNDTVTKIGGITGDDGSKTVSVTRPDTHGTKVAITATLYDNASVSDSLDTIFTVVSSPDSDKAAMWGHMPETVTAANGAVFKRPLLLAEIASGVTAGSVTENNEAWGTVDFHSISTACGAAYVPTLADLQSLYSGWPSGAMNTQQGWPLDGKNYQNSTADLSRVTDNRYVKSLNLRDNGITSQLWSEKLYFSCLQSAHSTATHLTLTSTLYKESDGFAKVKVGETIPIVITTLDDSGNPVGNTPVIFTRGDSVGRSNQDVNATEAAAIQINQGTGIDSGVEYYTATGDDGTVTLNINQDGGAGFSTPLQASIENITNTSQSLSAIFTVVTSPDTAKANYWGHMAETVTDSAGLVYKRPLLSSEFSATPGKTVTIVNGSYDKGETWGMLTATEAWKGTNGCGRSNLPITANLQTLYTRYPDGAMRTINGWPMSNNGAVSDSQYWWSGDSVLSEDASQLQYAAVNLLSAADIKSTTSTSTYYMQTCLASPRQLASKLTLTLANEDETTGIAKAKKGEKIAATVMVTDTTGLPVSNALVKITRSDAKTRANVIYTTNNADDITLSDISSGQVSTLLDTKEKYLYVQTDAQGLMTFNITQDSTTGLQTTISATLADDSKVTDSKNAIFTVITSPDTSIAKYWGHMPETFTNSKNVEFKRPLLRAELSSTSNTTAYSLTGDGEVWYSTTNMAYLVQCDQMSTASASDLATLQSDHPNGGLMTQFGLPVSSTSLPWMAGNLIVNAAHTGVISQSVNLFSGENTQASSQATLQLCRVEPRTLNITLTSSLPWDANKAGYLAKKGEKIPLTIGITDNAGQPQVGVSIKFYRGLSNFRNAPGSSTNDTLAESYTLLEPVSPASDAVTQKYNLSPTYWYGTTDSNGKVQLNVSQDSTTGLKTEFYAVIVDNNVSTEGVGGIFTVLTSPDVDTAFRWGHMPETVEGPDGVTYTRPKLQSEVPSGVGFYNKNNEYWAHPTAVQAQTAGATGCDPTYQPLLSDLQALYNKYPNTELETTYGWPLSSGRNWWAVDLSSTGQYQSLNLSTGTSNATTSSTTMQMQACRTTPHAPQPATIELTSSVFDEAGQYVKVKKGEIIPLTVTVKDVNGSPAANAAFTISRSDGISRSGLVKTTDNKGATDDLALEELTPTPATTVLGTKASTYSGVTGADGTATFSLSQDDAMGLKTTITAKLGTYPTPTAALDTIFTVVTSPDTDKAAYWGHMPETATNSAGVAFRRPLLAAEMASYSSTYTYNNEVWPLVTAGNTDIAGATGCDKAYQPLKSDMETLFIDNLSVSGGVGTVYGWPSGSNEPWWAGDKQANTGNYQYIMLSTGGGGSTSSSSTKGAQVCLVEPRITAAAITLTSTAMDTAKASAVAEKGKTIPLTVTVKDTSGNPVANASFTLSRGDSTNRAGVVITDGDVEAEMGADDLVLREVTPSSSTIDMSNTASIFTGTTGADGIATFTLSQDKSLGLKTSLTAALVNDTNIHASLDGIFNVLTSPDTDKAKFWGNMPDTVSTNGKTLQRPLLLAELPSGVTPPLHITMNKEDWAMAHTIDSSTWDLAAQCGSLQKASTADDLLALHSVFSTIGWPTTSSYSYLSQTKGTKNYCAVNQSSGSENCTIDAGKTAGFATCAQ</sequence>
<dbReference type="InterPro" id="IPR008542">
    <property type="entry name" value="BIg21"/>
</dbReference>
<feature type="domain" description="InvasinE Adhesion" evidence="2">
    <location>
        <begin position="2009"/>
        <end position="2143"/>
    </location>
</feature>
<feature type="domain" description="Bacterial Immunoglobulin-like 21" evidence="1">
    <location>
        <begin position="1888"/>
        <end position="2006"/>
    </location>
</feature>
<feature type="domain" description="InvasinE Adhesion" evidence="2">
    <location>
        <begin position="1423"/>
        <end position="1576"/>
    </location>
</feature>